<keyword evidence="2" id="KW-0548">Nucleotidyltransferase</keyword>
<dbReference type="Pfam" id="PF00990">
    <property type="entry name" value="GGDEF"/>
    <property type="match status" value="1"/>
</dbReference>
<feature type="non-terminal residue" evidence="2">
    <location>
        <position position="92"/>
    </location>
</feature>
<organism evidence="2 3">
    <name type="scientific">Paenibacillus sepulcri</name>
    <dbReference type="NCBI Taxonomy" id="359917"/>
    <lineage>
        <taxon>Bacteria</taxon>
        <taxon>Bacillati</taxon>
        <taxon>Bacillota</taxon>
        <taxon>Bacilli</taxon>
        <taxon>Bacillales</taxon>
        <taxon>Paenibacillaceae</taxon>
        <taxon>Paenibacillus</taxon>
    </lineage>
</organism>
<dbReference type="InterPro" id="IPR029787">
    <property type="entry name" value="Nucleotide_cyclase"/>
</dbReference>
<keyword evidence="2" id="KW-0808">Transferase</keyword>
<reference evidence="2 3" key="1">
    <citation type="submission" date="2021-07" db="EMBL/GenBank/DDBJ databases">
        <title>Paenibacillus radiodurans sp. nov., isolated from the southeastern edge of Tengger Desert.</title>
        <authorList>
            <person name="Zhang G."/>
        </authorList>
    </citation>
    <scope>NUCLEOTIDE SEQUENCE [LARGE SCALE GENOMIC DNA]</scope>
    <source>
        <strain evidence="2 3">CCM 7311</strain>
    </source>
</reference>
<feature type="domain" description="GGDEF" evidence="1">
    <location>
        <begin position="6"/>
        <end position="83"/>
    </location>
</feature>
<comment type="caution">
    <text evidence="2">The sequence shown here is derived from an EMBL/GenBank/DDBJ whole genome shotgun (WGS) entry which is preliminary data.</text>
</comment>
<dbReference type="Proteomes" id="UP001519887">
    <property type="component" value="Unassembled WGS sequence"/>
</dbReference>
<name>A0ABS7CPE9_9BACL</name>
<sequence length="92" mass="10265">KQVFVRPAVISRWGGDEFVVLLYQTDETACEAFQMSLEAGCMSSEADPIKLSMAVGSATIYRQEDTVNAAMVTAEKLMYKHKLLESKKVRSE</sequence>
<gene>
    <name evidence="2" type="ORF">K0U00_51515</name>
</gene>
<accession>A0ABS7CPE9</accession>
<evidence type="ECO:0000313" key="2">
    <source>
        <dbReference type="EMBL" id="MBW7462511.1"/>
    </source>
</evidence>
<proteinExistence type="predicted"/>
<dbReference type="EMBL" id="JAHZIK010004016">
    <property type="protein sequence ID" value="MBW7462511.1"/>
    <property type="molecule type" value="Genomic_DNA"/>
</dbReference>
<evidence type="ECO:0000259" key="1">
    <source>
        <dbReference type="Pfam" id="PF00990"/>
    </source>
</evidence>
<dbReference type="InterPro" id="IPR000160">
    <property type="entry name" value="GGDEF_dom"/>
</dbReference>
<dbReference type="SUPFAM" id="SSF55073">
    <property type="entry name" value="Nucleotide cyclase"/>
    <property type="match status" value="1"/>
</dbReference>
<dbReference type="Gene3D" id="3.30.70.270">
    <property type="match status" value="1"/>
</dbReference>
<keyword evidence="3" id="KW-1185">Reference proteome</keyword>
<dbReference type="InterPro" id="IPR043128">
    <property type="entry name" value="Rev_trsase/Diguanyl_cyclase"/>
</dbReference>
<protein>
    <submittedName>
        <fullName evidence="2">Diguanylate cyclase</fullName>
        <ecNumber evidence="2">2.7.7.65</ecNumber>
    </submittedName>
</protein>
<feature type="non-terminal residue" evidence="2">
    <location>
        <position position="1"/>
    </location>
</feature>
<dbReference type="GO" id="GO:0052621">
    <property type="term" value="F:diguanylate cyclase activity"/>
    <property type="evidence" value="ECO:0007669"/>
    <property type="project" value="UniProtKB-EC"/>
</dbReference>
<evidence type="ECO:0000313" key="3">
    <source>
        <dbReference type="Proteomes" id="UP001519887"/>
    </source>
</evidence>
<dbReference type="EC" id="2.7.7.65" evidence="2"/>